<evidence type="ECO:0008006" key="5">
    <source>
        <dbReference type="Google" id="ProtNLM"/>
    </source>
</evidence>
<organism evidence="3 4">
    <name type="scientific">Glarea lozoyensis (strain ATCC 74030 / MF5533)</name>
    <dbReference type="NCBI Taxonomy" id="1104152"/>
    <lineage>
        <taxon>Eukaryota</taxon>
        <taxon>Fungi</taxon>
        <taxon>Dikarya</taxon>
        <taxon>Ascomycota</taxon>
        <taxon>Pezizomycotina</taxon>
        <taxon>Leotiomycetes</taxon>
        <taxon>Helotiales</taxon>
        <taxon>Helotiaceae</taxon>
        <taxon>Glarea</taxon>
    </lineage>
</organism>
<feature type="compositionally biased region" description="Basic and acidic residues" evidence="2">
    <location>
        <begin position="365"/>
        <end position="380"/>
    </location>
</feature>
<dbReference type="Proteomes" id="UP000005446">
    <property type="component" value="Unassembled WGS sequence"/>
</dbReference>
<feature type="compositionally biased region" description="Low complexity" evidence="2">
    <location>
        <begin position="402"/>
        <end position="413"/>
    </location>
</feature>
<dbReference type="InParanoid" id="H0EG46"/>
<dbReference type="Gene3D" id="3.10.450.50">
    <property type="match status" value="1"/>
</dbReference>
<feature type="compositionally biased region" description="Gly residues" evidence="2">
    <location>
        <begin position="541"/>
        <end position="557"/>
    </location>
</feature>
<dbReference type="EMBL" id="AGUE01000023">
    <property type="protein sequence ID" value="EHL02381.1"/>
    <property type="molecule type" value="Genomic_DNA"/>
</dbReference>
<feature type="compositionally biased region" description="Basic and acidic residues" evidence="2">
    <location>
        <begin position="292"/>
        <end position="302"/>
    </location>
</feature>
<feature type="compositionally biased region" description="Low complexity" evidence="2">
    <location>
        <begin position="574"/>
        <end position="590"/>
    </location>
</feature>
<sequence>MSLQSIYEKFLATADVSLLAEDAALHYITTLTSLHGAAEITKYLKGQNNELKKKEEKVLDVVEAANALVVEVHTTIEFLTGGGAYLPSLDDNFLADRVVTFPIIHIVSFNPEGKISQIRQNWDQGSLLKLIDVIGKTGRNWPIRDGKDQIKLILSSVKSAGKPTSTQEPAARSRGNSSHITGDPHASLSLFGPREKNPAANQPVAQRSSNSRPPPREYSELFVNGDSLAPPTNDAARDRSESPSKFAKAGASKNYAPSRLFDRDEDEQQDTVEPLVASGQEGKRAFYKPNPKRYEHFDMTDRDVEEEEPKQKPMKEVHAKHGSQWNFDDFTTPQKVVPSKVQRTNDVRHWGNNSDEDAASPVKVKKVDKPRKDAETHFEFIDDGPQDENKRLPGRPRGAGQNNGLGLYKNNLYDDGEGGTAGGEEFNKSNTLANVKDRKKNFDPHFAMTDDSPAHKPGPGITENQAKAVKMMDANWGSYDQSPVQKENMPASSRPNASNKGPLSENTNKNVGIKSSGNGMGGKKGTEPQWGFGNDAPQGINIGGDGMGGKKGGGRSWGFGDESDDEVVPKFKTGKTQGKQQATGGDFWDF</sequence>
<gene>
    <name evidence="3" type="ORF">M7I_1454</name>
</gene>
<accession>H0EG46</accession>
<comment type="caution">
    <text evidence="3">The sequence shown here is derived from an EMBL/GenBank/DDBJ whole genome shotgun (WGS) entry which is preliminary data.</text>
</comment>
<feature type="compositionally biased region" description="Polar residues" evidence="2">
    <location>
        <begin position="158"/>
        <end position="180"/>
    </location>
</feature>
<evidence type="ECO:0000313" key="3">
    <source>
        <dbReference type="EMBL" id="EHL02381.1"/>
    </source>
</evidence>
<keyword evidence="1" id="KW-0175">Coiled coil</keyword>
<proteinExistence type="predicted"/>
<evidence type="ECO:0000256" key="2">
    <source>
        <dbReference type="SAM" id="MobiDB-lite"/>
    </source>
</evidence>
<dbReference type="SUPFAM" id="SSF54427">
    <property type="entry name" value="NTF2-like"/>
    <property type="match status" value="1"/>
</dbReference>
<dbReference type="AlphaFoldDB" id="H0EG46"/>
<feature type="region of interest" description="Disordered" evidence="2">
    <location>
        <begin position="478"/>
        <end position="590"/>
    </location>
</feature>
<protein>
    <recommendedName>
        <fullName evidence="5">NTF2-like protein</fullName>
    </recommendedName>
</protein>
<evidence type="ECO:0000256" key="1">
    <source>
        <dbReference type="SAM" id="Coils"/>
    </source>
</evidence>
<name>H0EG46_GLAL7</name>
<evidence type="ECO:0000313" key="4">
    <source>
        <dbReference type="Proteomes" id="UP000005446"/>
    </source>
</evidence>
<feature type="compositionally biased region" description="Polar residues" evidence="2">
    <location>
        <begin position="323"/>
        <end position="334"/>
    </location>
</feature>
<keyword evidence="4" id="KW-1185">Reference proteome</keyword>
<dbReference type="InterPro" id="IPR032710">
    <property type="entry name" value="NTF2-like_dom_sf"/>
</dbReference>
<dbReference type="HOGENOM" id="CLU_017360_0_0_1"/>
<feature type="region of interest" description="Disordered" evidence="2">
    <location>
        <begin position="158"/>
        <end position="434"/>
    </location>
</feature>
<feature type="coiled-coil region" evidence="1">
    <location>
        <begin position="37"/>
        <end position="64"/>
    </location>
</feature>
<feature type="compositionally biased region" description="Polar residues" evidence="2">
    <location>
        <begin position="478"/>
        <end position="510"/>
    </location>
</feature>
<dbReference type="OrthoDB" id="1162399at2759"/>
<feature type="compositionally biased region" description="Basic and acidic residues" evidence="2">
    <location>
        <begin position="309"/>
        <end position="319"/>
    </location>
</feature>
<feature type="compositionally biased region" description="Polar residues" evidence="2">
    <location>
        <begin position="199"/>
        <end position="211"/>
    </location>
</feature>
<reference evidence="3 4" key="1">
    <citation type="journal article" date="2012" name="Eukaryot. Cell">
        <title>Genome sequence of the fungus Glarea lozoyensis: the first genome sequence of a species from the Helotiaceae family.</title>
        <authorList>
            <person name="Youssar L."/>
            <person name="Gruening B.A."/>
            <person name="Erxleben A."/>
            <person name="Guenther S."/>
            <person name="Huettel W."/>
        </authorList>
    </citation>
    <scope>NUCLEOTIDE SEQUENCE [LARGE SCALE GENOMIC DNA]</scope>
    <source>
        <strain evidence="4">ATCC 74030 / MF5533</strain>
    </source>
</reference>